<dbReference type="PANTHER" id="PTHR34151">
    <property type="entry name" value="PROTEIN CBG24195"/>
    <property type="match status" value="1"/>
</dbReference>
<gene>
    <name evidence="2" type="primary">Cnig_chr_V.g20933</name>
    <name evidence="2" type="ORF">B9Z55_020933</name>
</gene>
<comment type="caution">
    <text evidence="2">The sequence shown here is derived from an EMBL/GenBank/DDBJ whole genome shotgun (WGS) entry which is preliminary data.</text>
</comment>
<dbReference type="EMBL" id="PDUG01000005">
    <property type="protein sequence ID" value="PIC29308.1"/>
    <property type="molecule type" value="Genomic_DNA"/>
</dbReference>
<dbReference type="OrthoDB" id="10354831at2759"/>
<keyword evidence="1" id="KW-0812">Transmembrane</keyword>
<organism evidence="2 3">
    <name type="scientific">Caenorhabditis nigoni</name>
    <dbReference type="NCBI Taxonomy" id="1611254"/>
    <lineage>
        <taxon>Eukaryota</taxon>
        <taxon>Metazoa</taxon>
        <taxon>Ecdysozoa</taxon>
        <taxon>Nematoda</taxon>
        <taxon>Chromadorea</taxon>
        <taxon>Rhabditida</taxon>
        <taxon>Rhabditina</taxon>
        <taxon>Rhabditomorpha</taxon>
        <taxon>Rhabditoidea</taxon>
        <taxon>Rhabditidae</taxon>
        <taxon>Peloderinae</taxon>
        <taxon>Caenorhabditis</taxon>
    </lineage>
</organism>
<keyword evidence="1" id="KW-1133">Transmembrane helix</keyword>
<evidence type="ECO:0000313" key="3">
    <source>
        <dbReference type="Proteomes" id="UP000230233"/>
    </source>
</evidence>
<evidence type="ECO:0008006" key="4">
    <source>
        <dbReference type="Google" id="ProtNLM"/>
    </source>
</evidence>
<dbReference type="Proteomes" id="UP000230233">
    <property type="component" value="Chromosome V"/>
</dbReference>
<reference evidence="3" key="1">
    <citation type="submission" date="2017-10" db="EMBL/GenBank/DDBJ databases">
        <title>Rapid genome shrinkage in a self-fertile nematode reveals novel sperm competition proteins.</title>
        <authorList>
            <person name="Yin D."/>
            <person name="Schwarz E.M."/>
            <person name="Thomas C.G."/>
            <person name="Felde R.L."/>
            <person name="Korf I.F."/>
            <person name="Cutter A.D."/>
            <person name="Schartner C.M."/>
            <person name="Ralston E.J."/>
            <person name="Meyer B.J."/>
            <person name="Haag E.S."/>
        </authorList>
    </citation>
    <scope>NUCLEOTIDE SEQUENCE [LARGE SCALE GENOMIC DNA]</scope>
    <source>
        <strain evidence="3">JU1422</strain>
    </source>
</reference>
<evidence type="ECO:0000313" key="2">
    <source>
        <dbReference type="EMBL" id="PIC29308.1"/>
    </source>
</evidence>
<feature type="transmembrane region" description="Helical" evidence="1">
    <location>
        <begin position="94"/>
        <end position="118"/>
    </location>
</feature>
<evidence type="ECO:0000256" key="1">
    <source>
        <dbReference type="SAM" id="Phobius"/>
    </source>
</evidence>
<accession>A0A2G5TQ01</accession>
<name>A0A2G5TQ01_9PELO</name>
<dbReference type="PANTHER" id="PTHR34151:SF1">
    <property type="entry name" value="CASP-LIKE PROTEIN-RELATED"/>
    <property type="match status" value="1"/>
</dbReference>
<dbReference type="InterPro" id="IPR009545">
    <property type="entry name" value="Claudin-like"/>
</dbReference>
<protein>
    <recommendedName>
        <fullName evidence="4">Serpentine receptor class gamma</fullName>
    </recommendedName>
</protein>
<feature type="transmembrane region" description="Helical" evidence="1">
    <location>
        <begin position="56"/>
        <end position="82"/>
    </location>
</feature>
<keyword evidence="1" id="KW-0472">Membrane</keyword>
<dbReference type="AlphaFoldDB" id="A0A2G5TQ01"/>
<sequence>MSRVQVLILGALILISFVLTTISTFTKYWIVWHTGLFKGHFGIVPFQSYEPGWLSTASWCMFGAFGAFFPLFALYAFSAFKVYRQGCSHGVRMYFFGILILCLLIACLQVTAFTLTAINVVNFKFWTTTVVNQSVSF</sequence>
<keyword evidence="3" id="KW-1185">Reference proteome</keyword>
<proteinExistence type="predicted"/>
<dbReference type="Pfam" id="PF06653">
    <property type="entry name" value="Claudin_3"/>
    <property type="match status" value="1"/>
</dbReference>
<feature type="transmembrane region" description="Helical" evidence="1">
    <location>
        <begin position="7"/>
        <end position="30"/>
    </location>
</feature>